<dbReference type="EMBL" id="JAKXMK010000003">
    <property type="protein sequence ID" value="MCH6164749.1"/>
    <property type="molecule type" value="Genomic_DNA"/>
</dbReference>
<organism evidence="1 2">
    <name type="scientific">Pseudonocardia alaniniphila</name>
    <dbReference type="NCBI Taxonomy" id="75291"/>
    <lineage>
        <taxon>Bacteria</taxon>
        <taxon>Bacillati</taxon>
        <taxon>Actinomycetota</taxon>
        <taxon>Actinomycetes</taxon>
        <taxon>Pseudonocardiales</taxon>
        <taxon>Pseudonocardiaceae</taxon>
        <taxon>Pseudonocardia</taxon>
    </lineage>
</organism>
<dbReference type="Proteomes" id="UP001299970">
    <property type="component" value="Unassembled WGS sequence"/>
</dbReference>
<dbReference type="CDD" id="cd00085">
    <property type="entry name" value="HNHc"/>
    <property type="match status" value="1"/>
</dbReference>
<protein>
    <recommendedName>
        <fullName evidence="3">HNH endonuclease</fullName>
    </recommendedName>
</protein>
<evidence type="ECO:0000313" key="1">
    <source>
        <dbReference type="EMBL" id="MCH6164749.1"/>
    </source>
</evidence>
<comment type="caution">
    <text evidence="1">The sequence shown here is derived from an EMBL/GenBank/DDBJ whole genome shotgun (WGS) entry which is preliminary data.</text>
</comment>
<sequence>MPRARSWTDEQLAVAVAASSTLSEVCRRLGLQPGKYDVLSRHIQRLGLDASHLPRAGAASPRSSRRFSDKDLIEAVRVETSVHGVLRRLGYETNGGMFRYIVAHIRRLGLDTSHFRGQGWARGLKRPSTGLTPLDKLLVKGSTTGSSSLRLRLVAAGLLPDRCQECGLNEWRGQPLPLALDHINGDHTDNRLENLRILCPNCHAMTDTWCGRKNAGVAQRQRRGS</sequence>
<evidence type="ECO:0008006" key="3">
    <source>
        <dbReference type="Google" id="ProtNLM"/>
    </source>
</evidence>
<evidence type="ECO:0000313" key="2">
    <source>
        <dbReference type="Proteomes" id="UP001299970"/>
    </source>
</evidence>
<name>A0ABS9T878_9PSEU</name>
<gene>
    <name evidence="1" type="ORF">MMF94_03545</name>
</gene>
<reference evidence="1 2" key="1">
    <citation type="submission" date="2022-03" db="EMBL/GenBank/DDBJ databases">
        <title>Pseudonocardia alaer sp. nov., a novel actinomycete isolated from reed forest soil.</title>
        <authorList>
            <person name="Wang L."/>
        </authorList>
    </citation>
    <scope>NUCLEOTIDE SEQUENCE [LARGE SCALE GENOMIC DNA]</scope>
    <source>
        <strain evidence="1 2">Y-16303</strain>
    </source>
</reference>
<keyword evidence="2" id="KW-1185">Reference proteome</keyword>
<dbReference type="InterPro" id="IPR003615">
    <property type="entry name" value="HNH_nuc"/>
</dbReference>
<dbReference type="RefSeq" id="WP_241034776.1">
    <property type="nucleotide sequence ID" value="NZ_BAAAJF010000009.1"/>
</dbReference>
<accession>A0ABS9T878</accession>
<proteinExistence type="predicted"/>